<name>A0A0F2TLC1_STRR3</name>
<dbReference type="EMBL" id="JZKH01000011">
    <property type="protein sequence ID" value="KJS62517.1"/>
    <property type="molecule type" value="Genomic_DNA"/>
</dbReference>
<accession>A0A0F2TLC1</accession>
<keyword evidence="2" id="KW-1185">Reference proteome</keyword>
<proteinExistence type="predicted"/>
<comment type="caution">
    <text evidence="1">The sequence shown here is derived from an EMBL/GenBank/DDBJ whole genome shotgun (WGS) entry which is preliminary data.</text>
</comment>
<dbReference type="PATRIC" id="fig|359131.3.peg.489"/>
<gene>
    <name evidence="1" type="ORF">VM95_07875</name>
</gene>
<sequence length="69" mass="7622">MDPARSSMFEERAVLIQEVIRLRTASLTSGGALGRAPWWASCSVRTIGSVFSTVTAKLNWRVVPPRLFS</sequence>
<reference evidence="1 2" key="1">
    <citation type="submission" date="2015-02" db="EMBL/GenBank/DDBJ databases">
        <authorList>
            <person name="Ju K.-S."/>
            <person name="Doroghazi J.R."/>
            <person name="Metcalf W."/>
        </authorList>
    </citation>
    <scope>NUCLEOTIDE SEQUENCE [LARGE SCALE GENOMIC DNA]</scope>
    <source>
        <strain evidence="1 2">ATCC 31215</strain>
    </source>
</reference>
<protein>
    <submittedName>
        <fullName evidence="1">Uncharacterized protein</fullName>
    </submittedName>
</protein>
<evidence type="ECO:0000313" key="2">
    <source>
        <dbReference type="Proteomes" id="UP000033699"/>
    </source>
</evidence>
<dbReference type="Proteomes" id="UP000033699">
    <property type="component" value="Unassembled WGS sequence"/>
</dbReference>
<evidence type="ECO:0000313" key="1">
    <source>
        <dbReference type="EMBL" id="KJS62517.1"/>
    </source>
</evidence>
<dbReference type="AlphaFoldDB" id="A0A0F2TLC1"/>
<organism evidence="1 2">
    <name type="scientific">Streptomyces rubellomurinus (strain ATCC 31215)</name>
    <dbReference type="NCBI Taxonomy" id="359131"/>
    <lineage>
        <taxon>Bacteria</taxon>
        <taxon>Bacillati</taxon>
        <taxon>Actinomycetota</taxon>
        <taxon>Actinomycetes</taxon>
        <taxon>Kitasatosporales</taxon>
        <taxon>Streptomycetaceae</taxon>
        <taxon>Streptomyces</taxon>
    </lineage>
</organism>